<sequence length="459" mass="49629">MLLPSKAMKTLAGSSLSSEESGSVLPLSQALKSYPWQGCKFAASAVMLLVSKTDIASKKEAVHSLSSYLGGLRIPHPVILAQSRNPSILSEEIAKAFERVKRSGSSVALLVNTTDVEIMRNPGLRPGTFAHVFVLTISKNGMYILQGYGPLGYTLLQHMETHDDKFPLSEERAKEWAHIFEQYGAERGGKWTAEVNDAYYQCFGVNLVKLGSMKIGNQLDAYTTIGSFEFDADLVDANFALLPKKRDTLSTPKVLCLDGKNAKAKKAPLRFRPDGGVKHYYIPVVKRCGLCGKTEQDSDKSHARCSRLKCPLGLESGPFESHWPGDHGTGVGIKDKVAAEAEVKVAVEAEDEDEEEVDIKTFIEVEAPIAGIATTTTATITASGAKKAETAVEEDGINRMNAPTVTQLVRHHNRRVTPAGFSPRRPFADAAVISSFSLSSASSSYFSTKSSSGTPVQKG</sequence>
<dbReference type="EMBL" id="AGNL01046403">
    <property type="protein sequence ID" value="EJK47986.1"/>
    <property type="molecule type" value="Genomic_DNA"/>
</dbReference>
<reference evidence="2 3" key="1">
    <citation type="journal article" date="2012" name="Genome Biol.">
        <title>Genome and low-iron response of an oceanic diatom adapted to chronic iron limitation.</title>
        <authorList>
            <person name="Lommer M."/>
            <person name="Specht M."/>
            <person name="Roy A.S."/>
            <person name="Kraemer L."/>
            <person name="Andreson R."/>
            <person name="Gutowska M.A."/>
            <person name="Wolf J."/>
            <person name="Bergner S.V."/>
            <person name="Schilhabel M.B."/>
            <person name="Klostermeier U.C."/>
            <person name="Beiko R.G."/>
            <person name="Rosenstiel P."/>
            <person name="Hippler M."/>
            <person name="Laroche J."/>
        </authorList>
    </citation>
    <scope>NUCLEOTIDE SEQUENCE [LARGE SCALE GENOMIC DNA]</scope>
    <source>
        <strain evidence="2 3">CCMP1005</strain>
    </source>
</reference>
<comment type="caution">
    <text evidence="2">The sequence shown here is derived from an EMBL/GenBank/DDBJ whole genome shotgun (WGS) entry which is preliminary data.</text>
</comment>
<feature type="region of interest" description="Disordered" evidence="1">
    <location>
        <begin position="438"/>
        <end position="459"/>
    </location>
</feature>
<accession>K0RG76</accession>
<feature type="non-terminal residue" evidence="2">
    <location>
        <position position="459"/>
    </location>
</feature>
<organism evidence="2 3">
    <name type="scientific">Thalassiosira oceanica</name>
    <name type="common">Marine diatom</name>
    <dbReference type="NCBI Taxonomy" id="159749"/>
    <lineage>
        <taxon>Eukaryota</taxon>
        <taxon>Sar</taxon>
        <taxon>Stramenopiles</taxon>
        <taxon>Ochrophyta</taxon>
        <taxon>Bacillariophyta</taxon>
        <taxon>Coscinodiscophyceae</taxon>
        <taxon>Thalassiosirophycidae</taxon>
        <taxon>Thalassiosirales</taxon>
        <taxon>Thalassiosiraceae</taxon>
        <taxon>Thalassiosira</taxon>
    </lineage>
</organism>
<dbReference type="Proteomes" id="UP000266841">
    <property type="component" value="Unassembled WGS sequence"/>
</dbReference>
<evidence type="ECO:0000313" key="3">
    <source>
        <dbReference type="Proteomes" id="UP000266841"/>
    </source>
</evidence>
<keyword evidence="3" id="KW-1185">Reference proteome</keyword>
<protein>
    <submittedName>
        <fullName evidence="2">Uncharacterized protein</fullName>
    </submittedName>
</protein>
<feature type="compositionally biased region" description="Low complexity" evidence="1">
    <location>
        <begin position="438"/>
        <end position="452"/>
    </location>
</feature>
<name>K0RG76_THAOC</name>
<dbReference type="AlphaFoldDB" id="K0RG76"/>
<gene>
    <name evidence="2" type="ORF">THAOC_33256</name>
</gene>
<evidence type="ECO:0000313" key="2">
    <source>
        <dbReference type="EMBL" id="EJK47986.1"/>
    </source>
</evidence>
<dbReference type="OrthoDB" id="438641at2759"/>
<proteinExistence type="predicted"/>
<evidence type="ECO:0000256" key="1">
    <source>
        <dbReference type="SAM" id="MobiDB-lite"/>
    </source>
</evidence>